<evidence type="ECO:0000256" key="9">
    <source>
        <dbReference type="ARBA" id="ARBA00022840"/>
    </source>
</evidence>
<dbReference type="Gene3D" id="1.20.120.1320">
    <property type="entry name" value="Aspartokinase, catalytic domain"/>
    <property type="match status" value="1"/>
</dbReference>
<dbReference type="OrthoDB" id="9799110at2"/>
<evidence type="ECO:0000259" key="16">
    <source>
        <dbReference type="PROSITE" id="PS51671"/>
    </source>
</evidence>
<feature type="binding site" evidence="13">
    <location>
        <position position="119"/>
    </location>
    <ligand>
        <name>substrate</name>
    </ligand>
</feature>
<comment type="pathway">
    <text evidence="2 15">Amino-acid biosynthesis; L-lysine biosynthesis via DAP pathway; (S)-tetrahydrodipicolinate from L-aspartate: step 1/4.</text>
</comment>
<dbReference type="RefSeq" id="WP_050353028.1">
    <property type="nucleotide sequence ID" value="NZ_CP073011.1"/>
</dbReference>
<dbReference type="PIRSF" id="PIRSF000726">
    <property type="entry name" value="Asp_kin"/>
    <property type="match status" value="1"/>
</dbReference>
<feature type="binding site" evidence="13">
    <location>
        <position position="224"/>
    </location>
    <ligand>
        <name>ATP</name>
        <dbReference type="ChEBI" id="CHEBI:30616"/>
    </ligand>
</feature>
<evidence type="ECO:0000256" key="11">
    <source>
        <dbReference type="ARBA" id="ARBA00023154"/>
    </source>
</evidence>
<keyword evidence="11" id="KW-0457">Lysine biosynthesis</keyword>
<dbReference type="InterPro" id="IPR018042">
    <property type="entry name" value="Aspartate_kinase_CS"/>
</dbReference>
<evidence type="ECO:0000256" key="7">
    <source>
        <dbReference type="ARBA" id="ARBA00022741"/>
    </source>
</evidence>
<dbReference type="InterPro" id="IPR002912">
    <property type="entry name" value="ACT_dom"/>
</dbReference>
<evidence type="ECO:0000313" key="17">
    <source>
        <dbReference type="EMBL" id="KNE20454.1"/>
    </source>
</evidence>
<dbReference type="PROSITE" id="PS51671">
    <property type="entry name" value="ACT"/>
    <property type="match status" value="1"/>
</dbReference>
<feature type="binding site" evidence="13">
    <location>
        <begin position="5"/>
        <end position="8"/>
    </location>
    <ligand>
        <name>ATP</name>
        <dbReference type="ChEBI" id="CHEBI:30616"/>
    </ligand>
</feature>
<dbReference type="GO" id="GO:0005524">
    <property type="term" value="F:ATP binding"/>
    <property type="evidence" value="ECO:0007669"/>
    <property type="project" value="UniProtKB-KW"/>
</dbReference>
<dbReference type="EMBL" id="LGTO01000007">
    <property type="protein sequence ID" value="KNE20454.1"/>
    <property type="molecule type" value="Genomic_DNA"/>
</dbReference>
<evidence type="ECO:0000256" key="12">
    <source>
        <dbReference type="ARBA" id="ARBA00047872"/>
    </source>
</evidence>
<dbReference type="SUPFAM" id="SSF55021">
    <property type="entry name" value="ACT-like"/>
    <property type="match status" value="2"/>
</dbReference>
<dbReference type="NCBIfam" id="TIGR00657">
    <property type="entry name" value="asp_kinases"/>
    <property type="match status" value="1"/>
</dbReference>
<keyword evidence="8 14" id="KW-0418">Kinase</keyword>
<comment type="pathway">
    <text evidence="3 15">Amino-acid biosynthesis; L-methionine biosynthesis via de novo pathway; L-homoserine from L-aspartate: step 1/3.</text>
</comment>
<dbReference type="EC" id="2.7.2.4" evidence="14"/>
<keyword evidence="10" id="KW-0220">Diaminopimelate biosynthesis</keyword>
<dbReference type="UniPathway" id="UPA00051">
    <property type="reaction ID" value="UER00462"/>
</dbReference>
<dbReference type="Gene3D" id="3.30.2130.10">
    <property type="entry name" value="VC0802-like"/>
    <property type="match status" value="1"/>
</dbReference>
<dbReference type="NCBIfam" id="NF006540">
    <property type="entry name" value="PRK09034.1"/>
    <property type="match status" value="1"/>
</dbReference>
<dbReference type="FunFam" id="3.30.2130.10:FF:000001">
    <property type="entry name" value="Bifunctional aspartokinase/homoserine dehydrogenase"/>
    <property type="match status" value="1"/>
</dbReference>
<comment type="function">
    <text evidence="1">Catalyzes the phosphorylation of the beta-carboxyl group of aspartic acid with ATP to yield 4-phospho-L-aspartate, which is involved in the branched biosynthetic pathway leading to the biosynthesis of amino acids threonine, isoleucine and methionine.</text>
</comment>
<dbReference type="InterPro" id="IPR054352">
    <property type="entry name" value="ACT_Aspartokinase"/>
</dbReference>
<evidence type="ECO:0000256" key="2">
    <source>
        <dbReference type="ARBA" id="ARBA00004766"/>
    </source>
</evidence>
<dbReference type="GO" id="GO:0009088">
    <property type="term" value="P:threonine biosynthetic process"/>
    <property type="evidence" value="ECO:0007669"/>
    <property type="project" value="UniProtKB-UniPathway"/>
</dbReference>
<evidence type="ECO:0000256" key="3">
    <source>
        <dbReference type="ARBA" id="ARBA00004986"/>
    </source>
</evidence>
<evidence type="ECO:0000256" key="13">
    <source>
        <dbReference type="PIRSR" id="PIRSR000726-1"/>
    </source>
</evidence>
<evidence type="ECO:0000256" key="4">
    <source>
        <dbReference type="ARBA" id="ARBA00005139"/>
    </source>
</evidence>
<accession>A0A0L0QPG0</accession>
<evidence type="ECO:0000256" key="5">
    <source>
        <dbReference type="ARBA" id="ARBA00010122"/>
    </source>
</evidence>
<dbReference type="InterPro" id="IPR001048">
    <property type="entry name" value="Asp/Glu/Uridylate_kinase"/>
</dbReference>
<dbReference type="InterPro" id="IPR001341">
    <property type="entry name" value="Asp_kinase"/>
</dbReference>
<dbReference type="FunFam" id="3.40.1160.10:FF:000027">
    <property type="entry name" value="Aspartokinase"/>
    <property type="match status" value="1"/>
</dbReference>
<feature type="binding site" evidence="13">
    <location>
        <position position="49"/>
    </location>
    <ligand>
        <name>substrate</name>
    </ligand>
</feature>
<dbReference type="SUPFAM" id="SSF53633">
    <property type="entry name" value="Carbamate kinase-like"/>
    <property type="match status" value="1"/>
</dbReference>
<keyword evidence="9 13" id="KW-0067">ATP-binding</keyword>
<dbReference type="GO" id="GO:0019877">
    <property type="term" value="P:diaminopimelate biosynthetic process"/>
    <property type="evidence" value="ECO:0007669"/>
    <property type="project" value="UniProtKB-KW"/>
</dbReference>
<dbReference type="CDD" id="cd04916">
    <property type="entry name" value="ACT_AKiii-YclM-BS_2"/>
    <property type="match status" value="1"/>
</dbReference>
<dbReference type="Pfam" id="PF00696">
    <property type="entry name" value="AA_kinase"/>
    <property type="match status" value="1"/>
</dbReference>
<dbReference type="GO" id="GO:0009089">
    <property type="term" value="P:lysine biosynthetic process via diaminopimelate"/>
    <property type="evidence" value="ECO:0007669"/>
    <property type="project" value="UniProtKB-UniPathway"/>
</dbReference>
<dbReference type="InterPro" id="IPR036393">
    <property type="entry name" value="AceGlu_kinase-like_sf"/>
</dbReference>
<comment type="similarity">
    <text evidence="5 14">Belongs to the aspartokinase family.</text>
</comment>
<name>A0A0L0QPG0_VIRPA</name>
<dbReference type="GeneID" id="66870380"/>
<comment type="caution">
    <text evidence="17">The sequence shown here is derived from an EMBL/GenBank/DDBJ whole genome shotgun (WGS) entry which is preliminary data.</text>
</comment>
<dbReference type="PANTHER" id="PTHR21499:SF67">
    <property type="entry name" value="ASPARTOKINASE 3"/>
    <property type="match status" value="1"/>
</dbReference>
<feature type="domain" description="ACT" evidence="16">
    <location>
        <begin position="388"/>
        <end position="449"/>
    </location>
</feature>
<dbReference type="PATRIC" id="fig|1473.5.peg.2532"/>
<keyword evidence="15" id="KW-0028">Amino-acid biosynthesis</keyword>
<keyword evidence="7 13" id="KW-0547">Nucleotide-binding</keyword>
<gene>
    <name evidence="17" type="ORF">AFK71_18960</name>
</gene>
<dbReference type="GO" id="GO:0005829">
    <property type="term" value="C:cytosol"/>
    <property type="evidence" value="ECO:0007669"/>
    <property type="project" value="TreeGrafter"/>
</dbReference>
<dbReference type="PROSITE" id="PS00324">
    <property type="entry name" value="ASPARTOKINASE"/>
    <property type="match status" value="1"/>
</dbReference>
<dbReference type="GO" id="GO:0009090">
    <property type="term" value="P:homoserine biosynthetic process"/>
    <property type="evidence" value="ECO:0007669"/>
    <property type="project" value="TreeGrafter"/>
</dbReference>
<evidence type="ECO:0000256" key="14">
    <source>
        <dbReference type="RuleBase" id="RU003448"/>
    </source>
</evidence>
<dbReference type="UniPathway" id="UPA00050">
    <property type="reaction ID" value="UER00461"/>
</dbReference>
<reference evidence="18" key="1">
    <citation type="submission" date="2015-07" db="EMBL/GenBank/DDBJ databases">
        <title>Fjat-10053 dsm26.</title>
        <authorList>
            <person name="Liu B."/>
            <person name="Wang J."/>
            <person name="Zhu Y."/>
            <person name="Liu G."/>
            <person name="Chen Q."/>
            <person name="Chen Z."/>
            <person name="Lan J."/>
            <person name="Che J."/>
            <person name="Ge C."/>
            <person name="Shi H."/>
            <person name="Pan Z."/>
            <person name="Liu X."/>
        </authorList>
    </citation>
    <scope>NUCLEOTIDE SEQUENCE [LARGE SCALE GENOMIC DNA]</scope>
    <source>
        <strain evidence="18">DSM 26</strain>
    </source>
</reference>
<evidence type="ECO:0000256" key="8">
    <source>
        <dbReference type="ARBA" id="ARBA00022777"/>
    </source>
</evidence>
<keyword evidence="6 14" id="KW-0808">Transferase</keyword>
<keyword evidence="18" id="KW-1185">Reference proteome</keyword>
<protein>
    <recommendedName>
        <fullName evidence="14">Aspartokinase</fullName>
        <ecNumber evidence="14">2.7.2.4</ecNumber>
    </recommendedName>
</protein>
<dbReference type="Proteomes" id="UP000036780">
    <property type="component" value="Unassembled WGS sequence"/>
</dbReference>
<evidence type="ECO:0000256" key="10">
    <source>
        <dbReference type="ARBA" id="ARBA00022915"/>
    </source>
</evidence>
<evidence type="ECO:0000256" key="6">
    <source>
        <dbReference type="ARBA" id="ARBA00022679"/>
    </source>
</evidence>
<proteinExistence type="inferred from homology"/>
<evidence type="ECO:0000313" key="18">
    <source>
        <dbReference type="Proteomes" id="UP000036780"/>
    </source>
</evidence>
<dbReference type="InterPro" id="IPR045865">
    <property type="entry name" value="ACT-like_dom_sf"/>
</dbReference>
<dbReference type="AlphaFoldDB" id="A0A0L0QPG0"/>
<evidence type="ECO:0000256" key="15">
    <source>
        <dbReference type="RuleBase" id="RU004249"/>
    </source>
</evidence>
<dbReference type="CDD" id="cd04245">
    <property type="entry name" value="AAK_AKiii-YclM-BS"/>
    <property type="match status" value="1"/>
</dbReference>
<dbReference type="Gene3D" id="3.40.1160.10">
    <property type="entry name" value="Acetylglutamate kinase-like"/>
    <property type="match status" value="1"/>
</dbReference>
<feature type="binding site" evidence="13">
    <location>
        <begin position="218"/>
        <end position="219"/>
    </location>
    <ligand>
        <name>ATP</name>
        <dbReference type="ChEBI" id="CHEBI:30616"/>
    </ligand>
</feature>
<dbReference type="InterPro" id="IPR035804">
    <property type="entry name" value="AKIII_YclM_N"/>
</dbReference>
<dbReference type="InterPro" id="IPR042199">
    <property type="entry name" value="AsparK_Bifunc_asparK/hSer_DH"/>
</dbReference>
<dbReference type="GO" id="GO:0004072">
    <property type="term" value="F:aspartate kinase activity"/>
    <property type="evidence" value="ECO:0007669"/>
    <property type="project" value="UniProtKB-EC"/>
</dbReference>
<dbReference type="InterPro" id="IPR005260">
    <property type="entry name" value="Asp_kin_monofn"/>
</dbReference>
<organism evidence="17 18">
    <name type="scientific">Virgibacillus pantothenticus</name>
    <dbReference type="NCBI Taxonomy" id="1473"/>
    <lineage>
        <taxon>Bacteria</taxon>
        <taxon>Bacillati</taxon>
        <taxon>Bacillota</taxon>
        <taxon>Bacilli</taxon>
        <taxon>Bacillales</taxon>
        <taxon>Bacillaceae</taxon>
        <taxon>Virgibacillus</taxon>
    </lineage>
</organism>
<dbReference type="CDD" id="cd04911">
    <property type="entry name" value="ACT_AKiii-YclM-BS_1"/>
    <property type="match status" value="1"/>
</dbReference>
<evidence type="ECO:0000256" key="1">
    <source>
        <dbReference type="ARBA" id="ARBA00003121"/>
    </source>
</evidence>
<dbReference type="Pfam" id="PF22468">
    <property type="entry name" value="ACT_9"/>
    <property type="match status" value="1"/>
</dbReference>
<dbReference type="PANTHER" id="PTHR21499">
    <property type="entry name" value="ASPARTATE KINASE"/>
    <property type="match status" value="1"/>
</dbReference>
<comment type="catalytic activity">
    <reaction evidence="12 14">
        <text>L-aspartate + ATP = 4-phospho-L-aspartate + ADP</text>
        <dbReference type="Rhea" id="RHEA:23776"/>
        <dbReference type="ChEBI" id="CHEBI:29991"/>
        <dbReference type="ChEBI" id="CHEBI:30616"/>
        <dbReference type="ChEBI" id="CHEBI:57535"/>
        <dbReference type="ChEBI" id="CHEBI:456216"/>
        <dbReference type="EC" id="2.7.2.4"/>
    </reaction>
</comment>
<dbReference type="UniPathway" id="UPA00034">
    <property type="reaction ID" value="UER00015"/>
</dbReference>
<comment type="pathway">
    <text evidence="4 15">Amino-acid biosynthesis; L-threonine biosynthesis; L-threonine from L-aspartate: step 1/5.</text>
</comment>
<sequence>MKVAKFGGSSVASAKQIKKVADIIKMDLQKKFIVVSAPGKRYKTDQKITDMLIELWDAHEQGTSVYQYIDPIMRRFAEIIEQLELSASILDEIKQTIENQLHNDANPTERLDALKAVGEDSSAKILSAYLASCGLNARYLNPHDAGVTVSDDPGNAKILPASFKKIYSLRSTKEILVIPGFFGYTKEGKLITFSRGGSDITGSIIAAGIKADVYENYTDVDSVYAVNPSIVNNPKKITTLTYKEMRELSYAGFSVFHDEALIPAYREEIPVCIKNTNNPQAPGTLIVSEKKPSEKCVVGIASDTGFCSIYISKYLMNREIGFGRKVFSILEDEGISFEHAPSGIDDLSIIIREKHLPLEKEKQVLKRIQKELRPDLISIHRNLAMIMIVGEGLVRTIGVAQKATSAISSANVNIEMINQGSSEVSMMFGIKAEDLEKAVQSLYAAFFVK</sequence>